<sequence>MCKGEWFPMSNQTAPPTEVKRVKKGVRPLRLRLDRSLFAPKISSIGLEMVRVNGRIGEGRGGALCCADCHTQLVEATDEYWAGADRLECPLCPSFIILERKG</sequence>
<accession>A0A1G1W6R9</accession>
<dbReference type="EMBL" id="MHCO01000033">
    <property type="protein sequence ID" value="OGY23368.1"/>
    <property type="molecule type" value="Genomic_DNA"/>
</dbReference>
<evidence type="ECO:0000313" key="1">
    <source>
        <dbReference type="EMBL" id="OGY23368.1"/>
    </source>
</evidence>
<protein>
    <submittedName>
        <fullName evidence="1">Uncharacterized protein</fullName>
    </submittedName>
</protein>
<reference evidence="1 2" key="1">
    <citation type="journal article" date="2016" name="Nat. Commun.">
        <title>Thousands of microbial genomes shed light on interconnected biogeochemical processes in an aquifer system.</title>
        <authorList>
            <person name="Anantharaman K."/>
            <person name="Brown C.T."/>
            <person name="Hug L.A."/>
            <person name="Sharon I."/>
            <person name="Castelle C.J."/>
            <person name="Probst A.J."/>
            <person name="Thomas B.C."/>
            <person name="Singh A."/>
            <person name="Wilkins M.J."/>
            <person name="Karaoz U."/>
            <person name="Brodie E.L."/>
            <person name="Williams K.H."/>
            <person name="Hubbard S.S."/>
            <person name="Banfield J.F."/>
        </authorList>
    </citation>
    <scope>NUCLEOTIDE SEQUENCE [LARGE SCALE GENOMIC DNA]</scope>
</reference>
<evidence type="ECO:0000313" key="2">
    <source>
        <dbReference type="Proteomes" id="UP000178493"/>
    </source>
</evidence>
<dbReference type="AlphaFoldDB" id="A0A1G1W6R9"/>
<dbReference type="Proteomes" id="UP000178493">
    <property type="component" value="Unassembled WGS sequence"/>
</dbReference>
<name>A0A1G1W6R9_9BACT</name>
<comment type="caution">
    <text evidence="1">The sequence shown here is derived from an EMBL/GenBank/DDBJ whole genome shotgun (WGS) entry which is preliminary data.</text>
</comment>
<proteinExistence type="predicted"/>
<gene>
    <name evidence="1" type="ORF">A2126_03740</name>
</gene>
<organism evidence="1 2">
    <name type="scientific">Candidatus Woykebacteria bacterium GWB1_45_5</name>
    <dbReference type="NCBI Taxonomy" id="1802592"/>
    <lineage>
        <taxon>Bacteria</taxon>
        <taxon>Candidatus Woykeibacteriota</taxon>
    </lineage>
</organism>